<reference evidence="1" key="1">
    <citation type="submission" date="2020-07" db="EMBL/GenBank/DDBJ databases">
        <title>Huge and variable diversity of episymbiotic CPR bacteria and DPANN archaea in groundwater ecosystems.</title>
        <authorList>
            <person name="He C.Y."/>
            <person name="Keren R."/>
            <person name="Whittaker M."/>
            <person name="Farag I.F."/>
            <person name="Doudna J."/>
            <person name="Cate J.H.D."/>
            <person name="Banfield J.F."/>
        </authorList>
    </citation>
    <scope>NUCLEOTIDE SEQUENCE</scope>
    <source>
        <strain evidence="1">NC_groundwater_717_Ag_S-0.2um_59_8</strain>
    </source>
</reference>
<name>A0A932GP82_UNCTE</name>
<evidence type="ECO:0000313" key="1">
    <source>
        <dbReference type="EMBL" id="MBI3014682.1"/>
    </source>
</evidence>
<organism evidence="1 2">
    <name type="scientific">Tectimicrobiota bacterium</name>
    <dbReference type="NCBI Taxonomy" id="2528274"/>
    <lineage>
        <taxon>Bacteria</taxon>
        <taxon>Pseudomonadati</taxon>
        <taxon>Nitrospinota/Tectimicrobiota group</taxon>
        <taxon>Candidatus Tectimicrobiota</taxon>
    </lineage>
</organism>
<sequence length="82" mass="9240">MGKESYTYTVVYEKVEGGGYNVFIPAMRDYRGQAPTLEDARELGKQMVAAALEELARKGMEYPDDLQLRGRKIEPEDGRGHS</sequence>
<evidence type="ECO:0000313" key="2">
    <source>
        <dbReference type="Proteomes" id="UP000741360"/>
    </source>
</evidence>
<dbReference type="SUPFAM" id="SSF143100">
    <property type="entry name" value="TTHA1013/TTHA0281-like"/>
    <property type="match status" value="1"/>
</dbReference>
<comment type="caution">
    <text evidence="1">The sequence shown here is derived from an EMBL/GenBank/DDBJ whole genome shotgun (WGS) entry which is preliminary data.</text>
</comment>
<protein>
    <submittedName>
        <fullName evidence="1">Type II toxin-antitoxin system HicB family antitoxin</fullName>
    </submittedName>
</protein>
<dbReference type="AlphaFoldDB" id="A0A932GP82"/>
<proteinExistence type="predicted"/>
<dbReference type="InterPro" id="IPR035069">
    <property type="entry name" value="TTHA1013/TTHA0281-like"/>
</dbReference>
<gene>
    <name evidence="1" type="ORF">HYY65_06420</name>
</gene>
<dbReference type="Gene3D" id="3.30.160.250">
    <property type="match status" value="1"/>
</dbReference>
<dbReference type="EMBL" id="JACPSX010000111">
    <property type="protein sequence ID" value="MBI3014682.1"/>
    <property type="molecule type" value="Genomic_DNA"/>
</dbReference>
<dbReference type="Proteomes" id="UP000741360">
    <property type="component" value="Unassembled WGS sequence"/>
</dbReference>
<accession>A0A932GP82</accession>